<evidence type="ECO:0000313" key="1">
    <source>
        <dbReference type="EMBL" id="OJG09071.1"/>
    </source>
</evidence>
<evidence type="ECO:0000313" key="2">
    <source>
        <dbReference type="Proteomes" id="UP000182149"/>
    </source>
</evidence>
<gene>
    <name evidence="1" type="ORF">RU93_GL001233</name>
</gene>
<dbReference type="AlphaFoldDB" id="A0A1L8QNH8"/>
<sequence>MDDIHINILSPDIPSSIAFSDFSLKGTIIKNQILLIEFLTDFAHI</sequence>
<comment type="caution">
    <text evidence="1">The sequence shown here is derived from an EMBL/GenBank/DDBJ whole genome shotgun (WGS) entry which is preliminary data.</text>
</comment>
<accession>A0A1L8QNH8</accession>
<dbReference type="Proteomes" id="UP000182149">
    <property type="component" value="Unassembled WGS sequence"/>
</dbReference>
<keyword evidence="2" id="KW-1185">Reference proteome</keyword>
<dbReference type="EMBL" id="JXKD01000021">
    <property type="protein sequence ID" value="OJG09071.1"/>
    <property type="molecule type" value="Genomic_DNA"/>
</dbReference>
<protein>
    <submittedName>
        <fullName evidence="1">Uncharacterized protein</fullName>
    </submittedName>
</protein>
<organism evidence="1 2">
    <name type="scientific">Enterococcus aquimarinus</name>
    <dbReference type="NCBI Taxonomy" id="328396"/>
    <lineage>
        <taxon>Bacteria</taxon>
        <taxon>Bacillati</taxon>
        <taxon>Bacillota</taxon>
        <taxon>Bacilli</taxon>
        <taxon>Lactobacillales</taxon>
        <taxon>Enterococcaceae</taxon>
        <taxon>Enterococcus</taxon>
    </lineage>
</organism>
<proteinExistence type="predicted"/>
<dbReference type="STRING" id="328396.RU93_GL001233"/>
<name>A0A1L8QNH8_9ENTE</name>
<reference evidence="1 2" key="1">
    <citation type="submission" date="2014-12" db="EMBL/GenBank/DDBJ databases">
        <title>Draft genome sequences of 29 type strains of Enterococci.</title>
        <authorList>
            <person name="Zhong Z."/>
            <person name="Sun Z."/>
            <person name="Liu W."/>
            <person name="Zhang W."/>
            <person name="Zhang H."/>
        </authorList>
    </citation>
    <scope>NUCLEOTIDE SEQUENCE [LARGE SCALE GENOMIC DNA]</scope>
    <source>
        <strain evidence="1 2">DSM 17690</strain>
    </source>
</reference>